<organism evidence="2 3">
    <name type="scientific">Cnuella takakiae</name>
    <dbReference type="NCBI Taxonomy" id="1302690"/>
    <lineage>
        <taxon>Bacteria</taxon>
        <taxon>Pseudomonadati</taxon>
        <taxon>Bacteroidota</taxon>
        <taxon>Chitinophagia</taxon>
        <taxon>Chitinophagales</taxon>
        <taxon>Chitinophagaceae</taxon>
        <taxon>Cnuella</taxon>
    </lineage>
</organism>
<evidence type="ECO:0000313" key="3">
    <source>
        <dbReference type="Proteomes" id="UP000184368"/>
    </source>
</evidence>
<feature type="compositionally biased region" description="Polar residues" evidence="1">
    <location>
        <begin position="167"/>
        <end position="178"/>
    </location>
</feature>
<evidence type="ECO:0000256" key="1">
    <source>
        <dbReference type="SAM" id="MobiDB-lite"/>
    </source>
</evidence>
<name>A0A1M4VTE2_9BACT</name>
<dbReference type="EMBL" id="FQUO01000002">
    <property type="protein sequence ID" value="SHE72073.1"/>
    <property type="molecule type" value="Genomic_DNA"/>
</dbReference>
<dbReference type="RefSeq" id="WP_073040143.1">
    <property type="nucleotide sequence ID" value="NZ_FQUO01000002.1"/>
</dbReference>
<reference evidence="2 3" key="1">
    <citation type="submission" date="2016-11" db="EMBL/GenBank/DDBJ databases">
        <authorList>
            <person name="Jaros S."/>
            <person name="Januszkiewicz K."/>
            <person name="Wedrychowicz H."/>
        </authorList>
    </citation>
    <scope>NUCLEOTIDE SEQUENCE [LARGE SCALE GENOMIC DNA]</scope>
    <source>
        <strain evidence="2 3">DSM 26897</strain>
    </source>
</reference>
<sequence length="178" mass="19819">MSEIPTNHGQVLAQEPIEITFEVAPRTRFQKLLSRYLPKHFKKTRTYTIPSTTLGNLVRISEILLSIKKKEDSGEPLEITHQVVQEHAFDFCRIVAIAITNTKAGPKRSLAETIHWSLDTNELLAVVMMVMKQMNVQAFLHTIVLMRGANVLDSGTQKSESPAPAMTSPQVPGNSAEV</sequence>
<proteinExistence type="predicted"/>
<accession>A0A1M4VTE2</accession>
<feature type="region of interest" description="Disordered" evidence="1">
    <location>
        <begin position="154"/>
        <end position="178"/>
    </location>
</feature>
<keyword evidence="3" id="KW-1185">Reference proteome</keyword>
<evidence type="ECO:0000313" key="2">
    <source>
        <dbReference type="EMBL" id="SHE72073.1"/>
    </source>
</evidence>
<gene>
    <name evidence="2" type="ORF">SAMN05444008_102371</name>
</gene>
<dbReference type="STRING" id="1302690.BUE76_11875"/>
<dbReference type="AlphaFoldDB" id="A0A1M4VTE2"/>
<dbReference type="Proteomes" id="UP000184368">
    <property type="component" value="Unassembled WGS sequence"/>
</dbReference>
<protein>
    <submittedName>
        <fullName evidence="2">Uncharacterized protein</fullName>
    </submittedName>
</protein>